<dbReference type="AlphaFoldDB" id="A0A6J6PQK8"/>
<dbReference type="EMBL" id="CAEZXP010000004">
    <property type="protein sequence ID" value="CAB4700722.1"/>
    <property type="molecule type" value="Genomic_DNA"/>
</dbReference>
<dbReference type="GO" id="GO:0046872">
    <property type="term" value="F:metal ion binding"/>
    <property type="evidence" value="ECO:0007669"/>
    <property type="project" value="UniProtKB-KW"/>
</dbReference>
<organism evidence="5">
    <name type="scientific">freshwater metagenome</name>
    <dbReference type="NCBI Taxonomy" id="449393"/>
    <lineage>
        <taxon>unclassified sequences</taxon>
        <taxon>metagenomes</taxon>
        <taxon>ecological metagenomes</taxon>
    </lineage>
</organism>
<evidence type="ECO:0000256" key="2">
    <source>
        <dbReference type="ARBA" id="ARBA00022723"/>
    </source>
</evidence>
<dbReference type="GO" id="GO:0008233">
    <property type="term" value="F:peptidase activity"/>
    <property type="evidence" value="ECO:0007669"/>
    <property type="project" value="UniProtKB-KW"/>
</dbReference>
<dbReference type="PANTHER" id="PTHR43270">
    <property type="entry name" value="BETA-ALA-HIS DIPEPTIDASE"/>
    <property type="match status" value="1"/>
</dbReference>
<keyword evidence="1" id="KW-0645">Protease</keyword>
<dbReference type="Gene3D" id="3.30.70.360">
    <property type="match status" value="1"/>
</dbReference>
<dbReference type="PANTHER" id="PTHR43270:SF12">
    <property type="entry name" value="SUCCINYL-DIAMINOPIMELATE DESUCCINYLASE"/>
    <property type="match status" value="1"/>
</dbReference>
<name>A0A6J6PQK8_9ZZZZ</name>
<feature type="domain" description="Peptidase M20 dimerisation" evidence="4">
    <location>
        <begin position="182"/>
        <end position="339"/>
    </location>
</feature>
<dbReference type="GO" id="GO:0006508">
    <property type="term" value="P:proteolysis"/>
    <property type="evidence" value="ECO:0007669"/>
    <property type="project" value="UniProtKB-KW"/>
</dbReference>
<dbReference type="InterPro" id="IPR051458">
    <property type="entry name" value="Cyt/Met_Dipeptidase"/>
</dbReference>
<dbReference type="Pfam" id="PF07687">
    <property type="entry name" value="M20_dimer"/>
    <property type="match status" value="1"/>
</dbReference>
<evidence type="ECO:0000313" key="5">
    <source>
        <dbReference type="EMBL" id="CAB4700722.1"/>
    </source>
</evidence>
<sequence>MSEPWFDELAEWLRIPSVSADPERAGDVIRAGEWLCDFVRAAGGTCDLIDWHGQPLAIGELRASTSADSAPTIMVYGHFDVQPAAPLELWDSPPFEPTIRDGKLYCRGAADDKGQLYLLLAAARDLAVAGELPVNVRFCCDGEEETGGHSIVEFLEADERGADAAIIFDSGMIREGIPAFNIATRGLIYFHLTLRTGEKDLHSGMYGGAALNAVHALVRTLDGIVAKDGRLVDALRKGIVPPTAEELAGWAELPVGADELGVAGARPADAAAAEEFYRRTFAEPSLDVNGVESGSPHLQKTVLPVEAVANLSIRLAPGQKVEEIAPEVERLLREAAPEGADLTVERWSAAPAGIMAPDARAIQLGLNAFERVLGRRPALIRTGGTLPIVPALADKGIDTIITGFSLPDAQIHSPNENLPAAYVPLGIETAKELFRELAGL</sequence>
<dbReference type="InterPro" id="IPR002933">
    <property type="entry name" value="Peptidase_M20"/>
</dbReference>
<evidence type="ECO:0000256" key="3">
    <source>
        <dbReference type="ARBA" id="ARBA00022801"/>
    </source>
</evidence>
<accession>A0A6J6PQK8</accession>
<protein>
    <submittedName>
        <fullName evidence="5">Unannotated protein</fullName>
    </submittedName>
</protein>
<gene>
    <name evidence="5" type="ORF">UFOPK2399_01332</name>
</gene>
<dbReference type="Gene3D" id="3.40.630.10">
    <property type="entry name" value="Zn peptidases"/>
    <property type="match status" value="1"/>
</dbReference>
<proteinExistence type="predicted"/>
<evidence type="ECO:0000256" key="1">
    <source>
        <dbReference type="ARBA" id="ARBA00022670"/>
    </source>
</evidence>
<reference evidence="5" key="1">
    <citation type="submission" date="2020-05" db="EMBL/GenBank/DDBJ databases">
        <authorList>
            <person name="Chiriac C."/>
            <person name="Salcher M."/>
            <person name="Ghai R."/>
            <person name="Kavagutti S V."/>
        </authorList>
    </citation>
    <scope>NUCLEOTIDE SEQUENCE</scope>
</reference>
<keyword evidence="3" id="KW-0378">Hydrolase</keyword>
<dbReference type="InterPro" id="IPR011650">
    <property type="entry name" value="Peptidase_M20_dimer"/>
</dbReference>
<keyword evidence="2" id="KW-0479">Metal-binding</keyword>
<dbReference type="Pfam" id="PF01546">
    <property type="entry name" value="Peptidase_M20"/>
    <property type="match status" value="1"/>
</dbReference>
<evidence type="ECO:0000259" key="4">
    <source>
        <dbReference type="Pfam" id="PF07687"/>
    </source>
</evidence>
<dbReference type="SUPFAM" id="SSF53187">
    <property type="entry name" value="Zn-dependent exopeptidases"/>
    <property type="match status" value="1"/>
</dbReference>